<gene>
    <name evidence="1" type="ORF">CY34DRAFT_283365</name>
</gene>
<dbReference type="AlphaFoldDB" id="A0A0C9ZR26"/>
<name>A0A0C9ZR26_9AGAM</name>
<dbReference type="EMBL" id="KN835312">
    <property type="protein sequence ID" value="KIK40185.1"/>
    <property type="molecule type" value="Genomic_DNA"/>
</dbReference>
<evidence type="ECO:0000313" key="2">
    <source>
        <dbReference type="Proteomes" id="UP000054485"/>
    </source>
</evidence>
<reference evidence="2" key="2">
    <citation type="submission" date="2015-01" db="EMBL/GenBank/DDBJ databases">
        <title>Evolutionary Origins and Diversification of the Mycorrhizal Mutualists.</title>
        <authorList>
            <consortium name="DOE Joint Genome Institute"/>
            <consortium name="Mycorrhizal Genomics Consortium"/>
            <person name="Kohler A."/>
            <person name="Kuo A."/>
            <person name="Nagy L.G."/>
            <person name="Floudas D."/>
            <person name="Copeland A."/>
            <person name="Barry K.W."/>
            <person name="Cichocki N."/>
            <person name="Veneault-Fourrey C."/>
            <person name="LaButti K."/>
            <person name="Lindquist E.A."/>
            <person name="Lipzen A."/>
            <person name="Lundell T."/>
            <person name="Morin E."/>
            <person name="Murat C."/>
            <person name="Riley R."/>
            <person name="Ohm R."/>
            <person name="Sun H."/>
            <person name="Tunlid A."/>
            <person name="Henrissat B."/>
            <person name="Grigoriev I.V."/>
            <person name="Hibbett D.S."/>
            <person name="Martin F."/>
        </authorList>
    </citation>
    <scope>NUCLEOTIDE SEQUENCE [LARGE SCALE GENOMIC DNA]</scope>
    <source>
        <strain evidence="2">UH-Slu-Lm8-n1</strain>
    </source>
</reference>
<protein>
    <submittedName>
        <fullName evidence="1">Uncharacterized protein</fullName>
    </submittedName>
</protein>
<keyword evidence="2" id="KW-1185">Reference proteome</keyword>
<sequence length="171" mass="19174">MPISFKRILQPRPHHLHPVLRLRPKFWILTAPLQLMQEHWLFTHRRLRSSTSTTAESSGNGGFTCAEGWKDQTMENRLLLFVAWGRISCPHEAVILCGAIMRFVGETLAPGDSTRRRLVGASGNSNRVLSRSPMVLWEKVRFCVRGIAGVTSSDLAFMAELDGGFGGEAEW</sequence>
<evidence type="ECO:0000313" key="1">
    <source>
        <dbReference type="EMBL" id="KIK40185.1"/>
    </source>
</evidence>
<dbReference type="InParanoid" id="A0A0C9ZR26"/>
<dbReference type="Proteomes" id="UP000054485">
    <property type="component" value="Unassembled WGS sequence"/>
</dbReference>
<accession>A0A0C9ZR26</accession>
<reference evidence="1 2" key="1">
    <citation type="submission" date="2014-04" db="EMBL/GenBank/DDBJ databases">
        <authorList>
            <consortium name="DOE Joint Genome Institute"/>
            <person name="Kuo A."/>
            <person name="Ruytinx J."/>
            <person name="Rineau F."/>
            <person name="Colpaert J."/>
            <person name="Kohler A."/>
            <person name="Nagy L.G."/>
            <person name="Floudas D."/>
            <person name="Copeland A."/>
            <person name="Barry K.W."/>
            <person name="Cichocki N."/>
            <person name="Veneault-Fourrey C."/>
            <person name="LaButti K."/>
            <person name="Lindquist E.A."/>
            <person name="Lipzen A."/>
            <person name="Lundell T."/>
            <person name="Morin E."/>
            <person name="Murat C."/>
            <person name="Sun H."/>
            <person name="Tunlid A."/>
            <person name="Henrissat B."/>
            <person name="Grigoriev I.V."/>
            <person name="Hibbett D.S."/>
            <person name="Martin F."/>
            <person name="Nordberg H.P."/>
            <person name="Cantor M.N."/>
            <person name="Hua S.X."/>
        </authorList>
    </citation>
    <scope>NUCLEOTIDE SEQUENCE [LARGE SCALE GENOMIC DNA]</scope>
    <source>
        <strain evidence="1 2">UH-Slu-Lm8-n1</strain>
    </source>
</reference>
<dbReference type="HOGENOM" id="CLU_1563908_0_0_1"/>
<organism evidence="1 2">
    <name type="scientific">Suillus luteus UH-Slu-Lm8-n1</name>
    <dbReference type="NCBI Taxonomy" id="930992"/>
    <lineage>
        <taxon>Eukaryota</taxon>
        <taxon>Fungi</taxon>
        <taxon>Dikarya</taxon>
        <taxon>Basidiomycota</taxon>
        <taxon>Agaricomycotina</taxon>
        <taxon>Agaricomycetes</taxon>
        <taxon>Agaricomycetidae</taxon>
        <taxon>Boletales</taxon>
        <taxon>Suillineae</taxon>
        <taxon>Suillaceae</taxon>
        <taxon>Suillus</taxon>
    </lineage>
</organism>
<proteinExistence type="predicted"/>